<dbReference type="PANTHER" id="PTHR46114:SF1">
    <property type="entry name" value="ZAD DOMAIN-CONTAINING PROTEIN"/>
    <property type="match status" value="1"/>
</dbReference>
<accession>A0ABY6KKV2</accession>
<reference evidence="1 2" key="1">
    <citation type="submission" date="2022-01" db="EMBL/GenBank/DDBJ databases">
        <title>A chromosomal length assembly of Cordylochernes scorpioides.</title>
        <authorList>
            <person name="Zeh D."/>
            <person name="Zeh J."/>
        </authorList>
    </citation>
    <scope>NUCLEOTIDE SEQUENCE [LARGE SCALE GENOMIC DNA]</scope>
    <source>
        <strain evidence="1">IN4F17</strain>
        <tissue evidence="1">Whole Body</tissue>
    </source>
</reference>
<evidence type="ECO:0000313" key="1">
    <source>
        <dbReference type="EMBL" id="UYV69486.1"/>
    </source>
</evidence>
<evidence type="ECO:0000313" key="2">
    <source>
        <dbReference type="Proteomes" id="UP001235939"/>
    </source>
</evidence>
<protein>
    <submittedName>
        <fullName evidence="1">Uncharacterized protein</fullName>
    </submittedName>
</protein>
<gene>
    <name evidence="1" type="ORF">LAZ67_6003764</name>
</gene>
<organism evidence="1 2">
    <name type="scientific">Cordylochernes scorpioides</name>
    <dbReference type="NCBI Taxonomy" id="51811"/>
    <lineage>
        <taxon>Eukaryota</taxon>
        <taxon>Metazoa</taxon>
        <taxon>Ecdysozoa</taxon>
        <taxon>Arthropoda</taxon>
        <taxon>Chelicerata</taxon>
        <taxon>Arachnida</taxon>
        <taxon>Pseudoscorpiones</taxon>
        <taxon>Cheliferoidea</taxon>
        <taxon>Chernetidae</taxon>
        <taxon>Cordylochernes</taxon>
    </lineage>
</organism>
<keyword evidence="2" id="KW-1185">Reference proteome</keyword>
<dbReference type="PANTHER" id="PTHR46114">
    <property type="entry name" value="APPLE DOMAIN-CONTAINING PROTEIN"/>
    <property type="match status" value="1"/>
</dbReference>
<name>A0ABY6KKV2_9ARAC</name>
<dbReference type="EMBL" id="CP092868">
    <property type="protein sequence ID" value="UYV69486.1"/>
    <property type="molecule type" value="Genomic_DNA"/>
</dbReference>
<sequence>MWPERKFIVTLKEDDKNAWLAFIDVVKHFLGNNKSPNYARIVENMIYKFHKLGCLINLKLHFMDSHLNFFHDNLGAESEEQGECFQQDIKIIEQRYNGL</sequence>
<proteinExistence type="predicted"/>
<dbReference type="Proteomes" id="UP001235939">
    <property type="component" value="Chromosome 06"/>
</dbReference>